<dbReference type="InterPro" id="IPR000568">
    <property type="entry name" value="ATP_synth_F0_asu"/>
</dbReference>
<evidence type="ECO:0000256" key="7">
    <source>
        <dbReference type="ARBA" id="ARBA00022989"/>
    </source>
</evidence>
<dbReference type="InterPro" id="IPR045083">
    <property type="entry name" value="ATP_synth_F0_asu_bact/mt"/>
</dbReference>
<evidence type="ECO:0000256" key="9">
    <source>
        <dbReference type="ARBA" id="ARBA00023136"/>
    </source>
</evidence>
<keyword evidence="13" id="KW-0496">Mitochondrion</keyword>
<evidence type="ECO:0000256" key="12">
    <source>
        <dbReference type="SAM" id="Phobius"/>
    </source>
</evidence>
<dbReference type="AlphaFoldDB" id="A0A6B9IP32"/>
<comment type="similarity">
    <text evidence="2">Belongs to the ATPase A chain family.</text>
</comment>
<keyword evidence="8" id="KW-0406">Ion transport</keyword>
<evidence type="ECO:0000256" key="4">
    <source>
        <dbReference type="ARBA" id="ARBA00022547"/>
    </source>
</evidence>
<dbReference type="PANTHER" id="PTHR11410:SF0">
    <property type="entry name" value="ATP SYNTHASE SUBUNIT A"/>
    <property type="match status" value="1"/>
</dbReference>
<feature type="transmembrane region" description="Helical" evidence="12">
    <location>
        <begin position="68"/>
        <end position="93"/>
    </location>
</feature>
<keyword evidence="5 12" id="KW-0812">Transmembrane</keyword>
<proteinExistence type="inferred from homology"/>
<evidence type="ECO:0000256" key="2">
    <source>
        <dbReference type="ARBA" id="ARBA00006810"/>
    </source>
</evidence>
<keyword evidence="4" id="KW-0138">CF(0)</keyword>
<dbReference type="PRINTS" id="PR00123">
    <property type="entry name" value="ATPASEA"/>
</dbReference>
<keyword evidence="6" id="KW-0375">Hydrogen ion transport</keyword>
<geneLocation type="mitochondrion" evidence="13"/>
<dbReference type="GO" id="GO:0046933">
    <property type="term" value="F:proton-transporting ATP synthase activity, rotational mechanism"/>
    <property type="evidence" value="ECO:0007669"/>
    <property type="project" value="TreeGrafter"/>
</dbReference>
<feature type="transmembrane region" description="Helical" evidence="12">
    <location>
        <begin position="99"/>
        <end position="119"/>
    </location>
</feature>
<evidence type="ECO:0000256" key="3">
    <source>
        <dbReference type="ARBA" id="ARBA00022448"/>
    </source>
</evidence>
<feature type="transmembrane region" description="Helical" evidence="12">
    <location>
        <begin position="20"/>
        <end position="38"/>
    </location>
</feature>
<keyword evidence="10" id="KW-0066">ATP synthesis</keyword>
<evidence type="ECO:0000256" key="5">
    <source>
        <dbReference type="ARBA" id="ARBA00022692"/>
    </source>
</evidence>
<name>A0A6B9IP32_9HEXA</name>
<keyword evidence="9 12" id="KW-0472">Membrane</keyword>
<evidence type="ECO:0000256" key="6">
    <source>
        <dbReference type="ARBA" id="ARBA00022781"/>
    </source>
</evidence>
<comment type="subcellular location">
    <subcellularLocation>
        <location evidence="1">Membrane</location>
        <topology evidence="1">Multi-pass membrane protein</topology>
    </subcellularLocation>
    <subcellularLocation>
        <location evidence="11">Mitochondrion inner membrane</location>
        <topology evidence="11">Multi-pass membrane protein</topology>
    </subcellularLocation>
</comment>
<dbReference type="InterPro" id="IPR035908">
    <property type="entry name" value="F0_ATP_A_sf"/>
</dbReference>
<dbReference type="SUPFAM" id="SSF81336">
    <property type="entry name" value="F1F0 ATP synthase subunit A"/>
    <property type="match status" value="1"/>
</dbReference>
<dbReference type="Pfam" id="PF00119">
    <property type="entry name" value="ATP-synt_A"/>
    <property type="match status" value="1"/>
</dbReference>
<reference evidence="13" key="1">
    <citation type="journal article" date="2019" name="Diversity">
        <title>Mitochondrial Genome Diversity in Collembola: Phylogeny, Dating and Gene Order.</title>
        <authorList>
            <person name="Leo C."/>
            <person name="Carapelli A."/>
            <person name="Cicconardi F."/>
            <person name="Frati F."/>
            <person name="Nardi F."/>
        </authorList>
    </citation>
    <scope>NUCLEOTIDE SEQUENCE</scope>
</reference>
<protein>
    <recommendedName>
        <fullName evidence="11">ATP synthase subunit a</fullName>
    </recommendedName>
</protein>
<dbReference type="NCBIfam" id="TIGR01131">
    <property type="entry name" value="ATP_synt_6_or_A"/>
    <property type="match status" value="1"/>
</dbReference>
<evidence type="ECO:0000256" key="10">
    <source>
        <dbReference type="ARBA" id="ARBA00023310"/>
    </source>
</evidence>
<feature type="transmembrane region" description="Helical" evidence="12">
    <location>
        <begin position="157"/>
        <end position="175"/>
    </location>
</feature>
<gene>
    <name evidence="13" type="primary">ATP6</name>
</gene>
<dbReference type="PANTHER" id="PTHR11410">
    <property type="entry name" value="ATP SYNTHASE SUBUNIT A"/>
    <property type="match status" value="1"/>
</dbReference>
<dbReference type="PROSITE" id="PS00449">
    <property type="entry name" value="ATPASE_A"/>
    <property type="match status" value="1"/>
</dbReference>
<evidence type="ECO:0000256" key="11">
    <source>
        <dbReference type="RuleBase" id="RU004450"/>
    </source>
</evidence>
<dbReference type="GO" id="GO:0005743">
    <property type="term" value="C:mitochondrial inner membrane"/>
    <property type="evidence" value="ECO:0007669"/>
    <property type="project" value="UniProtKB-SubCell"/>
</dbReference>
<organism evidence="13">
    <name type="scientific">Neelus murinus</name>
    <dbReference type="NCBI Taxonomy" id="1348065"/>
    <lineage>
        <taxon>Eukaryota</taxon>
        <taxon>Metazoa</taxon>
        <taxon>Ecdysozoa</taxon>
        <taxon>Arthropoda</taxon>
        <taxon>Hexapoda</taxon>
        <taxon>Collembola</taxon>
        <taxon>Neelipleona</taxon>
        <taxon>Neelidae</taxon>
        <taxon>Neelus</taxon>
    </lineage>
</organism>
<sequence>MMTNLFSVFDPSTSQSLSLNWMMSLLILVFFAPIIWKIPSRPMMIIKKTNTFIFQEFKTVLGGTQPNFVLIFMTSTMLFILINNIMGLFPYTFTSTSHMVTTLSMSLPLWVAFMLMGWFNNTKHMLAHLVPQSTPPVLMPFMVLIESISNLIRPFTLAIRLSANMIAGHLLMTLLGEQASSNMSPVLLMILIVQFCLLTLESAVAMIQSYVFTILTTLYASEL</sequence>
<dbReference type="GO" id="GO:0045259">
    <property type="term" value="C:proton-transporting ATP synthase complex"/>
    <property type="evidence" value="ECO:0007669"/>
    <property type="project" value="UniProtKB-KW"/>
</dbReference>
<keyword evidence="7 12" id="KW-1133">Transmembrane helix</keyword>
<keyword evidence="3" id="KW-0813">Transport</keyword>
<dbReference type="Gene3D" id="1.20.120.220">
    <property type="entry name" value="ATP synthase, F0 complex, subunit A"/>
    <property type="match status" value="1"/>
</dbReference>
<dbReference type="InterPro" id="IPR023011">
    <property type="entry name" value="ATP_synth_F0_asu_AS"/>
</dbReference>
<dbReference type="EMBL" id="MH155200">
    <property type="protein sequence ID" value="QGZ08863.1"/>
    <property type="molecule type" value="Genomic_DNA"/>
</dbReference>
<evidence type="ECO:0000256" key="1">
    <source>
        <dbReference type="ARBA" id="ARBA00004141"/>
    </source>
</evidence>
<dbReference type="CDD" id="cd00310">
    <property type="entry name" value="ATP-synt_Fo_a_6"/>
    <property type="match status" value="1"/>
</dbReference>
<feature type="transmembrane region" description="Helical" evidence="12">
    <location>
        <begin position="187"/>
        <end position="220"/>
    </location>
</feature>
<accession>A0A6B9IP32</accession>
<evidence type="ECO:0000313" key="13">
    <source>
        <dbReference type="EMBL" id="QGZ08863.1"/>
    </source>
</evidence>
<evidence type="ECO:0000256" key="8">
    <source>
        <dbReference type="ARBA" id="ARBA00023065"/>
    </source>
</evidence>